<comment type="similarity">
    <text evidence="1 8">Belongs to the peptidase A1 family.</text>
</comment>
<evidence type="ECO:0000256" key="6">
    <source>
        <dbReference type="PIRSR" id="PIRSR601461-1"/>
    </source>
</evidence>
<dbReference type="Proteomes" id="UP001201980">
    <property type="component" value="Unassembled WGS sequence"/>
</dbReference>
<feature type="active site" evidence="6">
    <location>
        <position position="290"/>
    </location>
</feature>
<dbReference type="GO" id="GO:0004190">
    <property type="term" value="F:aspartic-type endopeptidase activity"/>
    <property type="evidence" value="ECO:0007669"/>
    <property type="project" value="UniProtKB-KW"/>
</dbReference>
<organism evidence="13 14">
    <name type="scientific">Zalerion maritima</name>
    <dbReference type="NCBI Taxonomy" id="339359"/>
    <lineage>
        <taxon>Eukaryota</taxon>
        <taxon>Fungi</taxon>
        <taxon>Dikarya</taxon>
        <taxon>Ascomycota</taxon>
        <taxon>Pezizomycotina</taxon>
        <taxon>Sordariomycetes</taxon>
        <taxon>Lulworthiomycetidae</taxon>
        <taxon>Lulworthiales</taxon>
        <taxon>Lulworthiaceae</taxon>
        <taxon>Zalerion</taxon>
    </lineage>
</organism>
<keyword evidence="10" id="KW-0472">Membrane</keyword>
<dbReference type="GO" id="GO:0006508">
    <property type="term" value="P:proteolysis"/>
    <property type="evidence" value="ECO:0007669"/>
    <property type="project" value="UniProtKB-KW"/>
</dbReference>
<evidence type="ECO:0000256" key="9">
    <source>
        <dbReference type="SAM" id="MobiDB-lite"/>
    </source>
</evidence>
<dbReference type="PANTHER" id="PTHR47966:SF65">
    <property type="entry name" value="ASPARTIC-TYPE ENDOPEPTIDASE"/>
    <property type="match status" value="1"/>
</dbReference>
<feature type="signal peptide" evidence="11">
    <location>
        <begin position="1"/>
        <end position="21"/>
    </location>
</feature>
<evidence type="ECO:0000256" key="5">
    <source>
        <dbReference type="ARBA" id="ARBA00022801"/>
    </source>
</evidence>
<keyword evidence="14" id="KW-1185">Reference proteome</keyword>
<evidence type="ECO:0000256" key="10">
    <source>
        <dbReference type="SAM" id="Phobius"/>
    </source>
</evidence>
<dbReference type="InterPro" id="IPR021109">
    <property type="entry name" value="Peptidase_aspartic_dom_sf"/>
</dbReference>
<sequence length="529" mass="55269">MVAVFSLTSTTLLALASTASAFVKLPVLRNDPGNPPLVRRGAFEQNMINNLTGGGYYAQVGLGTPQQNVTLIVDTGSSDVWVLDKDADLCTDPRLQSQNWGGCIETSAAVATVEDNGFGATFDDKSKSTTYALVTSNSFEIAYLSGEGASGDYIKEDFHVGGTIIEGLQMGLAESSDINSGLMGVGFGSSVSASKVYPNIMDEFADQGLIETMGYSLWLNDLSSDTGSILFGAIDTEKFIGSIDVVPIVPTVDGEYSHFFVAMTKFVIDSPSGEFDDIVITRAELPVVLDSGTTLSYLPSSITDVLYEQINAYDDTSRTGLVYVSCSVIDTYPDLRFTFSFADTESRSAAQISVPAREIVMDNIAFYESLGLRVPGDIPLSDGDVCSLGIHAIDGDGAASGGGTVLTDVGILGDTFLRSAYVIYDLDNKEIGLAQANLNATDSNIVEMTSGIPTDATGVSSQAPYTQTSGDSATTDSTGGVSTVTITQAAKSDEESAASSLDLGGSLRGGIVGVAVLGWMAVGGLMVLL</sequence>
<feature type="active site" evidence="6">
    <location>
        <position position="74"/>
    </location>
</feature>
<feature type="disulfide bond" evidence="7">
    <location>
        <begin position="326"/>
        <end position="386"/>
    </location>
</feature>
<keyword evidence="5 8" id="KW-0378">Hydrolase</keyword>
<dbReference type="InterPro" id="IPR033121">
    <property type="entry name" value="PEPTIDASE_A1"/>
</dbReference>
<gene>
    <name evidence="13" type="ORF">MKZ38_007189</name>
</gene>
<evidence type="ECO:0000256" key="11">
    <source>
        <dbReference type="SAM" id="SignalP"/>
    </source>
</evidence>
<keyword evidence="4 8" id="KW-0064">Aspartyl protease</keyword>
<protein>
    <submittedName>
        <fullName evidence="13">Acid protease</fullName>
    </submittedName>
</protein>
<keyword evidence="3 11" id="KW-0732">Signal</keyword>
<evidence type="ECO:0000259" key="12">
    <source>
        <dbReference type="PROSITE" id="PS51767"/>
    </source>
</evidence>
<keyword evidence="10" id="KW-1133">Transmembrane helix</keyword>
<keyword evidence="2 8" id="KW-0645">Protease</keyword>
<evidence type="ECO:0000256" key="3">
    <source>
        <dbReference type="ARBA" id="ARBA00022729"/>
    </source>
</evidence>
<evidence type="ECO:0000256" key="4">
    <source>
        <dbReference type="ARBA" id="ARBA00022750"/>
    </source>
</evidence>
<dbReference type="Pfam" id="PF00026">
    <property type="entry name" value="Asp"/>
    <property type="match status" value="1"/>
</dbReference>
<evidence type="ECO:0000313" key="13">
    <source>
        <dbReference type="EMBL" id="KAJ2894839.1"/>
    </source>
</evidence>
<evidence type="ECO:0000256" key="2">
    <source>
        <dbReference type="ARBA" id="ARBA00022670"/>
    </source>
</evidence>
<evidence type="ECO:0000256" key="8">
    <source>
        <dbReference type="RuleBase" id="RU000454"/>
    </source>
</evidence>
<reference evidence="13" key="1">
    <citation type="submission" date="2022-07" db="EMBL/GenBank/DDBJ databases">
        <title>Draft genome sequence of Zalerion maritima ATCC 34329, a (micro)plastics degrading marine fungus.</title>
        <authorList>
            <person name="Paco A."/>
            <person name="Goncalves M.F.M."/>
            <person name="Rocha-Santos T.A.P."/>
            <person name="Alves A."/>
        </authorList>
    </citation>
    <scope>NUCLEOTIDE SEQUENCE</scope>
    <source>
        <strain evidence="13">ATCC 34329</strain>
    </source>
</reference>
<keyword evidence="10" id="KW-0812">Transmembrane</keyword>
<evidence type="ECO:0000256" key="7">
    <source>
        <dbReference type="PIRSR" id="PIRSR601461-2"/>
    </source>
</evidence>
<dbReference type="AlphaFoldDB" id="A0AAD5WPC8"/>
<dbReference type="PROSITE" id="PS51767">
    <property type="entry name" value="PEPTIDASE_A1"/>
    <property type="match status" value="1"/>
</dbReference>
<evidence type="ECO:0000256" key="1">
    <source>
        <dbReference type="ARBA" id="ARBA00007447"/>
    </source>
</evidence>
<dbReference type="PRINTS" id="PR00792">
    <property type="entry name" value="PEPSIN"/>
</dbReference>
<feature type="chain" id="PRO_5042160625" evidence="11">
    <location>
        <begin position="22"/>
        <end position="529"/>
    </location>
</feature>
<dbReference type="EMBL" id="JAKWBI020000452">
    <property type="protein sequence ID" value="KAJ2894839.1"/>
    <property type="molecule type" value="Genomic_DNA"/>
</dbReference>
<feature type="region of interest" description="Disordered" evidence="9">
    <location>
        <begin position="455"/>
        <end position="480"/>
    </location>
</feature>
<keyword evidence="7" id="KW-1015">Disulfide bond</keyword>
<comment type="caution">
    <text evidence="13">The sequence shown here is derived from an EMBL/GenBank/DDBJ whole genome shotgun (WGS) entry which is preliminary data.</text>
</comment>
<dbReference type="InterPro" id="IPR001969">
    <property type="entry name" value="Aspartic_peptidase_AS"/>
</dbReference>
<feature type="transmembrane region" description="Helical" evidence="10">
    <location>
        <begin position="509"/>
        <end position="528"/>
    </location>
</feature>
<dbReference type="SUPFAM" id="SSF50630">
    <property type="entry name" value="Acid proteases"/>
    <property type="match status" value="1"/>
</dbReference>
<dbReference type="InterPro" id="IPR001461">
    <property type="entry name" value="Aspartic_peptidase_A1"/>
</dbReference>
<feature type="domain" description="Peptidase A1" evidence="12">
    <location>
        <begin position="56"/>
        <end position="434"/>
    </location>
</feature>
<proteinExistence type="inferred from homology"/>
<accession>A0AAD5WPC8</accession>
<dbReference type="CDD" id="cd05474">
    <property type="entry name" value="SAP_like"/>
    <property type="match status" value="1"/>
</dbReference>
<dbReference type="PANTHER" id="PTHR47966">
    <property type="entry name" value="BETA-SITE APP-CLEAVING ENZYME, ISOFORM A-RELATED"/>
    <property type="match status" value="1"/>
</dbReference>
<dbReference type="InterPro" id="IPR033876">
    <property type="entry name" value="SAP-like"/>
</dbReference>
<name>A0AAD5WPC8_9PEZI</name>
<evidence type="ECO:0000313" key="14">
    <source>
        <dbReference type="Proteomes" id="UP001201980"/>
    </source>
</evidence>
<feature type="compositionally biased region" description="Low complexity" evidence="9">
    <location>
        <begin position="466"/>
        <end position="480"/>
    </location>
</feature>
<dbReference type="PROSITE" id="PS00141">
    <property type="entry name" value="ASP_PROTEASE"/>
    <property type="match status" value="2"/>
</dbReference>
<dbReference type="Gene3D" id="2.40.70.10">
    <property type="entry name" value="Acid Proteases"/>
    <property type="match status" value="2"/>
</dbReference>